<dbReference type="InterPro" id="IPR001412">
    <property type="entry name" value="aa-tRNA-synth_I_CS"/>
</dbReference>
<evidence type="ECO:0000259" key="13">
    <source>
        <dbReference type="SMART" id="SM00836"/>
    </source>
</evidence>
<comment type="subcellular location">
    <subcellularLocation>
        <location evidence="1 11">Cytoplasm</location>
    </subcellularLocation>
</comment>
<dbReference type="PROSITE" id="PS00178">
    <property type="entry name" value="AA_TRNA_LIGASE_I"/>
    <property type="match status" value="1"/>
</dbReference>
<dbReference type="EC" id="6.1.1.19" evidence="11"/>
<keyword evidence="7 11" id="KW-0067">ATP-binding</keyword>
<dbReference type="InterPro" id="IPR035684">
    <property type="entry name" value="ArgRS_core"/>
</dbReference>
<dbReference type="EMBL" id="CACVAX010000038">
    <property type="protein sequence ID" value="CAA6812208.1"/>
    <property type="molecule type" value="Genomic_DNA"/>
</dbReference>
<dbReference type="PANTHER" id="PTHR11956">
    <property type="entry name" value="ARGINYL-TRNA SYNTHETASE"/>
    <property type="match status" value="1"/>
</dbReference>
<dbReference type="NCBIfam" id="TIGR00456">
    <property type="entry name" value="argS"/>
    <property type="match status" value="1"/>
</dbReference>
<dbReference type="HAMAP" id="MF_00123">
    <property type="entry name" value="Arg_tRNA_synth"/>
    <property type="match status" value="1"/>
</dbReference>
<dbReference type="Pfam" id="PF00750">
    <property type="entry name" value="tRNA-synt_1d"/>
    <property type="match status" value="1"/>
</dbReference>
<evidence type="ECO:0000256" key="12">
    <source>
        <dbReference type="RuleBase" id="RU363038"/>
    </source>
</evidence>
<evidence type="ECO:0000256" key="5">
    <source>
        <dbReference type="ARBA" id="ARBA00022598"/>
    </source>
</evidence>
<evidence type="ECO:0000256" key="10">
    <source>
        <dbReference type="ARBA" id="ARBA00049339"/>
    </source>
</evidence>
<dbReference type="InterPro" id="IPR001278">
    <property type="entry name" value="Arg-tRNA-ligase"/>
</dbReference>
<comment type="similarity">
    <text evidence="2 11 12">Belongs to the class-I aminoacyl-tRNA synthetase family.</text>
</comment>
<dbReference type="PRINTS" id="PR01038">
    <property type="entry name" value="TRNASYNTHARG"/>
</dbReference>
<dbReference type="InterPro" id="IPR008909">
    <property type="entry name" value="DALR_anticod-bd"/>
</dbReference>
<dbReference type="InterPro" id="IPR036695">
    <property type="entry name" value="Arg-tRNA-synth_N_sf"/>
</dbReference>
<dbReference type="Gene3D" id="1.10.730.10">
    <property type="entry name" value="Isoleucyl-tRNA Synthetase, Domain 1"/>
    <property type="match status" value="1"/>
</dbReference>
<evidence type="ECO:0000256" key="4">
    <source>
        <dbReference type="ARBA" id="ARBA00022490"/>
    </source>
</evidence>
<keyword evidence="8 11" id="KW-0648">Protein biosynthesis</keyword>
<comment type="caution">
    <text evidence="11">Lacks conserved residue(s) required for the propagation of feature annotation.</text>
</comment>
<dbReference type="GO" id="GO:0005524">
    <property type="term" value="F:ATP binding"/>
    <property type="evidence" value="ECO:0007669"/>
    <property type="project" value="UniProtKB-UniRule"/>
</dbReference>
<evidence type="ECO:0000256" key="2">
    <source>
        <dbReference type="ARBA" id="ARBA00005594"/>
    </source>
</evidence>
<dbReference type="AlphaFoldDB" id="A0A6S6SPA5"/>
<dbReference type="CDD" id="cd07956">
    <property type="entry name" value="Anticodon_Ia_Arg"/>
    <property type="match status" value="1"/>
</dbReference>
<feature type="domain" description="DALR anticodon binding" evidence="13">
    <location>
        <begin position="452"/>
        <end position="566"/>
    </location>
</feature>
<proteinExistence type="inferred from homology"/>
<evidence type="ECO:0000313" key="15">
    <source>
        <dbReference type="EMBL" id="CAA6812208.1"/>
    </source>
</evidence>
<evidence type="ECO:0000256" key="9">
    <source>
        <dbReference type="ARBA" id="ARBA00023146"/>
    </source>
</evidence>
<keyword evidence="5 11" id="KW-0436">Ligase</keyword>
<dbReference type="InterPro" id="IPR014729">
    <property type="entry name" value="Rossmann-like_a/b/a_fold"/>
</dbReference>
<keyword evidence="9 11" id="KW-0030">Aminoacyl-tRNA synthetase</keyword>
<dbReference type="Gene3D" id="3.40.50.620">
    <property type="entry name" value="HUPs"/>
    <property type="match status" value="1"/>
</dbReference>
<evidence type="ECO:0000256" key="7">
    <source>
        <dbReference type="ARBA" id="ARBA00022840"/>
    </source>
</evidence>
<keyword evidence="6 11" id="KW-0547">Nucleotide-binding</keyword>
<dbReference type="SUPFAM" id="SSF52374">
    <property type="entry name" value="Nucleotidylyl transferase"/>
    <property type="match status" value="1"/>
</dbReference>
<sequence length="566" mass="63516">MKIKLKLSKIIEDALKNANIQADEIVISDATKPEFGDYQFNGVMKLAKVLKQNPRQIATVIVEHIDTTGMIAKVEVAGPGFINIWLNKLWLSQETTAILDDIRVGVGQVEVAQKVVVDYSGPNMAKQMHVGHLRSSIIGDTLSTLLEFLGEEVIRQNHIGDWGTQFGMLIAYLEEQNTDGNTQELKDLEQFYKDAKVRFDESEDFANKARDYVVKIQSGDEHCLRLWQSFIDASLGHCEDVYAKLNVNLTREDVRAESFYNDQLPQVIETLKEKGISRTSNGAECVFLEGDETPIIIQKGDGGYLYATTDLAALNFRDKVLKADRICYVVDARQAQHFKQVFTIAKQAAMVKEEVALEHIGFGTMMGQGGKPFKTREGGTPKLSDLLDEAILRAKDTIKERDVHSEAELNAVAKAIGIGAVKYADLSISRESNYIFNWDKMLSFEGNTSLYMQYAYARIQSIVRKHNAEITGDIVIADEVEHRLALLLLKFEDTLTKAAIEATPHTITSYLYDVVTVFMKFYELNPILKDDIEEEIKMSRLQLATLTASVIEKGLSILGIEVIEKI</sequence>
<protein>
    <recommendedName>
        <fullName evidence="11">Arginine--tRNA ligase</fullName>
        <ecNumber evidence="11">6.1.1.19</ecNumber>
    </recommendedName>
    <alternativeName>
        <fullName evidence="11">Arginyl-tRNA synthetase</fullName>
        <shortName evidence="11">ArgRS</shortName>
    </alternativeName>
</protein>
<evidence type="ECO:0000256" key="8">
    <source>
        <dbReference type="ARBA" id="ARBA00022917"/>
    </source>
</evidence>
<accession>A0A6S6SPA5</accession>
<evidence type="ECO:0000256" key="1">
    <source>
        <dbReference type="ARBA" id="ARBA00004496"/>
    </source>
</evidence>
<dbReference type="CDD" id="cd00671">
    <property type="entry name" value="ArgRS_core"/>
    <property type="match status" value="1"/>
</dbReference>
<feature type="domain" description="Arginyl tRNA synthetase N-terminal" evidence="14">
    <location>
        <begin position="1"/>
        <end position="86"/>
    </location>
</feature>
<dbReference type="PANTHER" id="PTHR11956:SF5">
    <property type="entry name" value="ARGININE--TRNA LIGASE, CYTOPLASMIC"/>
    <property type="match status" value="1"/>
</dbReference>
<comment type="catalytic activity">
    <reaction evidence="10 11">
        <text>tRNA(Arg) + L-arginine + ATP = L-arginyl-tRNA(Arg) + AMP + diphosphate</text>
        <dbReference type="Rhea" id="RHEA:20301"/>
        <dbReference type="Rhea" id="RHEA-COMP:9658"/>
        <dbReference type="Rhea" id="RHEA-COMP:9673"/>
        <dbReference type="ChEBI" id="CHEBI:30616"/>
        <dbReference type="ChEBI" id="CHEBI:32682"/>
        <dbReference type="ChEBI" id="CHEBI:33019"/>
        <dbReference type="ChEBI" id="CHEBI:78442"/>
        <dbReference type="ChEBI" id="CHEBI:78513"/>
        <dbReference type="ChEBI" id="CHEBI:456215"/>
        <dbReference type="EC" id="6.1.1.19"/>
    </reaction>
</comment>
<dbReference type="Pfam" id="PF03485">
    <property type="entry name" value="Arg_tRNA_synt_N"/>
    <property type="match status" value="1"/>
</dbReference>
<organism evidence="15">
    <name type="scientific">uncultured Sulfurovum sp</name>
    <dbReference type="NCBI Taxonomy" id="269237"/>
    <lineage>
        <taxon>Bacteria</taxon>
        <taxon>Pseudomonadati</taxon>
        <taxon>Campylobacterota</taxon>
        <taxon>Epsilonproteobacteria</taxon>
        <taxon>Campylobacterales</taxon>
        <taxon>Sulfurovaceae</taxon>
        <taxon>Sulfurovum</taxon>
        <taxon>environmental samples</taxon>
    </lineage>
</organism>
<dbReference type="GO" id="GO:0004814">
    <property type="term" value="F:arginine-tRNA ligase activity"/>
    <property type="evidence" value="ECO:0007669"/>
    <property type="project" value="UniProtKB-UniRule"/>
</dbReference>
<dbReference type="InterPro" id="IPR009080">
    <property type="entry name" value="tRNAsynth_Ia_anticodon-bd"/>
</dbReference>
<evidence type="ECO:0000256" key="3">
    <source>
        <dbReference type="ARBA" id="ARBA00011245"/>
    </source>
</evidence>
<dbReference type="SUPFAM" id="SSF55190">
    <property type="entry name" value="Arginyl-tRNA synthetase (ArgRS), N-terminal 'additional' domain"/>
    <property type="match status" value="1"/>
</dbReference>
<dbReference type="SMART" id="SM00836">
    <property type="entry name" value="DALR_1"/>
    <property type="match status" value="1"/>
</dbReference>
<name>A0A6S6SPA5_9BACT</name>
<dbReference type="GO" id="GO:0005737">
    <property type="term" value="C:cytoplasm"/>
    <property type="evidence" value="ECO:0007669"/>
    <property type="project" value="UniProtKB-SubCell"/>
</dbReference>
<dbReference type="Pfam" id="PF05746">
    <property type="entry name" value="DALR_1"/>
    <property type="match status" value="1"/>
</dbReference>
<keyword evidence="4 11" id="KW-0963">Cytoplasm</keyword>
<evidence type="ECO:0000256" key="6">
    <source>
        <dbReference type="ARBA" id="ARBA00022741"/>
    </source>
</evidence>
<evidence type="ECO:0000256" key="11">
    <source>
        <dbReference type="HAMAP-Rule" id="MF_00123"/>
    </source>
</evidence>
<dbReference type="FunFam" id="3.40.50.620:FF:000030">
    <property type="entry name" value="Arginine--tRNA ligase"/>
    <property type="match status" value="1"/>
</dbReference>
<dbReference type="SUPFAM" id="SSF47323">
    <property type="entry name" value="Anticodon-binding domain of a subclass of class I aminoacyl-tRNA synthetases"/>
    <property type="match status" value="1"/>
</dbReference>
<dbReference type="GO" id="GO:0006420">
    <property type="term" value="P:arginyl-tRNA aminoacylation"/>
    <property type="evidence" value="ECO:0007669"/>
    <property type="project" value="UniProtKB-UniRule"/>
</dbReference>
<comment type="subunit">
    <text evidence="3 11">Monomer.</text>
</comment>
<reference evidence="15" key="1">
    <citation type="submission" date="2020-01" db="EMBL/GenBank/DDBJ databases">
        <authorList>
            <person name="Meier V. D."/>
            <person name="Meier V D."/>
        </authorList>
    </citation>
    <scope>NUCLEOTIDE SEQUENCE</scope>
    <source>
        <strain evidence="15">HLG_WM_MAG_04</strain>
    </source>
</reference>
<gene>
    <name evidence="11" type="primary">argS</name>
    <name evidence="15" type="ORF">HELGO_WM5824</name>
</gene>
<dbReference type="InterPro" id="IPR005148">
    <property type="entry name" value="Arg-tRNA-synth_N"/>
</dbReference>
<dbReference type="Gene3D" id="3.30.1360.70">
    <property type="entry name" value="Arginyl tRNA synthetase N-terminal domain"/>
    <property type="match status" value="1"/>
</dbReference>
<dbReference type="SMART" id="SM01016">
    <property type="entry name" value="Arg_tRNA_synt_N"/>
    <property type="match status" value="1"/>
</dbReference>
<evidence type="ECO:0000259" key="14">
    <source>
        <dbReference type="SMART" id="SM01016"/>
    </source>
</evidence>